<reference evidence="2 3" key="1">
    <citation type="submission" date="2020-08" db="EMBL/GenBank/DDBJ databases">
        <title>Genomic Encyclopedia of Type Strains, Phase III (KMG-III): the genomes of soil and plant-associated and newly described type strains.</title>
        <authorList>
            <person name="Whitman W."/>
        </authorList>
    </citation>
    <scope>NUCLEOTIDE SEQUENCE [LARGE SCALE GENOMIC DNA]</scope>
    <source>
        <strain evidence="2 3">CECT 7015</strain>
    </source>
</reference>
<dbReference type="EMBL" id="JACHXN010000007">
    <property type="protein sequence ID" value="MBB3146298.1"/>
    <property type="molecule type" value="Genomic_DNA"/>
</dbReference>
<dbReference type="AlphaFoldDB" id="A0A839U6D1"/>
<gene>
    <name evidence="2" type="ORF">FHS21_002713</name>
</gene>
<evidence type="ECO:0000259" key="1">
    <source>
        <dbReference type="Pfam" id="PF07238"/>
    </source>
</evidence>
<evidence type="ECO:0000313" key="3">
    <source>
        <dbReference type="Proteomes" id="UP000554520"/>
    </source>
</evidence>
<proteinExistence type="predicted"/>
<dbReference type="Proteomes" id="UP000554520">
    <property type="component" value="Unassembled WGS sequence"/>
</dbReference>
<comment type="caution">
    <text evidence="2">The sequence shown here is derived from an EMBL/GenBank/DDBJ whole genome shotgun (WGS) entry which is preliminary data.</text>
</comment>
<organism evidence="2 3">
    <name type="scientific">Phyllobacterium trifolii</name>
    <dbReference type="NCBI Taxonomy" id="300193"/>
    <lineage>
        <taxon>Bacteria</taxon>
        <taxon>Pseudomonadati</taxon>
        <taxon>Pseudomonadota</taxon>
        <taxon>Alphaproteobacteria</taxon>
        <taxon>Hyphomicrobiales</taxon>
        <taxon>Phyllobacteriaceae</taxon>
        <taxon>Phyllobacterium</taxon>
    </lineage>
</organism>
<dbReference type="GO" id="GO:0035438">
    <property type="term" value="F:cyclic-di-GMP binding"/>
    <property type="evidence" value="ECO:0007669"/>
    <property type="project" value="InterPro"/>
</dbReference>
<protein>
    <recommendedName>
        <fullName evidence="1">PilZ domain-containing protein</fullName>
    </recommendedName>
</protein>
<dbReference type="RefSeq" id="WP_112532405.1">
    <property type="nucleotide sequence ID" value="NZ_JACHXN010000007.1"/>
</dbReference>
<sequence>MPFYQTNSNAEKRVEQRKRTRLRSGKLVALDGHFLTECHFQNLAGGGAKIRVVSQTTVPSRFWLFDDQYSGALIAEVVWRQDMELGVRFVEDPDVTPLTDTILRTLAGKYYSL</sequence>
<dbReference type="Pfam" id="PF07238">
    <property type="entry name" value="PilZ"/>
    <property type="match status" value="1"/>
</dbReference>
<keyword evidence="3" id="KW-1185">Reference proteome</keyword>
<name>A0A839U6D1_9HYPH</name>
<evidence type="ECO:0000313" key="2">
    <source>
        <dbReference type="EMBL" id="MBB3146298.1"/>
    </source>
</evidence>
<accession>A0A839U6D1</accession>
<feature type="domain" description="PilZ" evidence="1">
    <location>
        <begin position="26"/>
        <end position="96"/>
    </location>
</feature>
<dbReference type="InterPro" id="IPR009875">
    <property type="entry name" value="PilZ_domain"/>
</dbReference>